<evidence type="ECO:0000256" key="7">
    <source>
        <dbReference type="ARBA" id="ARBA00023209"/>
    </source>
</evidence>
<dbReference type="GO" id="GO:0008654">
    <property type="term" value="P:phospholipid biosynthetic process"/>
    <property type="evidence" value="ECO:0007669"/>
    <property type="project" value="UniProtKB-KW"/>
</dbReference>
<organism evidence="11 12">
    <name type="scientific">Adiantum capillus-veneris</name>
    <name type="common">Maidenhair fern</name>
    <dbReference type="NCBI Taxonomy" id="13818"/>
    <lineage>
        <taxon>Eukaryota</taxon>
        <taxon>Viridiplantae</taxon>
        <taxon>Streptophyta</taxon>
        <taxon>Embryophyta</taxon>
        <taxon>Tracheophyta</taxon>
        <taxon>Polypodiopsida</taxon>
        <taxon>Polypodiidae</taxon>
        <taxon>Polypodiales</taxon>
        <taxon>Pteridineae</taxon>
        <taxon>Pteridaceae</taxon>
        <taxon>Vittarioideae</taxon>
        <taxon>Adiantum</taxon>
    </lineage>
</organism>
<feature type="region of interest" description="Disordered" evidence="9">
    <location>
        <begin position="69"/>
        <end position="106"/>
    </location>
</feature>
<keyword evidence="5" id="KW-0444">Lipid biosynthesis</keyword>
<sequence length="395" mass="41996">MEMAVSASSRLPAVKSWEPMFCFCRALKKGLFPTAASQSQHQNTCRVATPEVGQVEDCSDVKEAAELVSDEEGSANKEVKAEATQAEAAQVSTNNEGKQPDGKGKQKNQMLNRVVFGTGIGLGMGGAVIAGGWWFTALMATFVYLGTREYFDLVRSDGISDGMTPPPHTVSRACSVICAAIPLLTLYFGGRVSVAVTTAAFFLAIVLLLQREKPRFAQLSSVIFGLFYCGYLPSFWIKLRCGTAIPALSSKVMPLFLKRELTVGLVATLISVSSIIAADTGAFLGGKYLGRTPLSTVSPKKTLEGAVFGLSSAVLIAVLLSKLLCWPPSTLSAAAYAVLNFLGSLFGDLTESMIKRDAGVKDSGRLIPGHGGILDRADSYIFTGALAYSFIKTLI</sequence>
<feature type="transmembrane region" description="Helical" evidence="10">
    <location>
        <begin position="114"/>
        <end position="135"/>
    </location>
</feature>
<keyword evidence="10" id="KW-1133">Transmembrane helix</keyword>
<dbReference type="OrthoDB" id="10260889at2759"/>
<keyword evidence="7" id="KW-0443">Lipid metabolism</keyword>
<evidence type="ECO:0000256" key="4">
    <source>
        <dbReference type="ARBA" id="ARBA00012487"/>
    </source>
</evidence>
<evidence type="ECO:0000256" key="1">
    <source>
        <dbReference type="ARBA" id="ARBA00001698"/>
    </source>
</evidence>
<keyword evidence="10" id="KW-0472">Membrane</keyword>
<dbReference type="PANTHER" id="PTHR47101">
    <property type="entry name" value="PHOSPHATIDATE CYTIDYLYLTRANSFERASE 5, CHLOROPLASTIC"/>
    <property type="match status" value="1"/>
</dbReference>
<evidence type="ECO:0000256" key="10">
    <source>
        <dbReference type="SAM" id="Phobius"/>
    </source>
</evidence>
<evidence type="ECO:0000256" key="8">
    <source>
        <dbReference type="ARBA" id="ARBA00023264"/>
    </source>
</evidence>
<name>A0A9D4UPS4_ADICA</name>
<evidence type="ECO:0000256" key="2">
    <source>
        <dbReference type="ARBA" id="ARBA00005119"/>
    </source>
</evidence>
<evidence type="ECO:0000313" key="11">
    <source>
        <dbReference type="EMBL" id="KAI5071579.1"/>
    </source>
</evidence>
<dbReference type="Proteomes" id="UP000886520">
    <property type="component" value="Chromosome 13"/>
</dbReference>
<dbReference type="EC" id="2.7.7.41" evidence="4"/>
<proteinExistence type="predicted"/>
<evidence type="ECO:0000256" key="9">
    <source>
        <dbReference type="SAM" id="MobiDB-lite"/>
    </source>
</evidence>
<dbReference type="GO" id="GO:0004605">
    <property type="term" value="F:phosphatidate cytidylyltransferase activity"/>
    <property type="evidence" value="ECO:0007669"/>
    <property type="project" value="UniProtKB-EC"/>
</dbReference>
<keyword evidence="6" id="KW-0808">Transferase</keyword>
<feature type="transmembrane region" description="Helical" evidence="10">
    <location>
        <begin position="192"/>
        <end position="209"/>
    </location>
</feature>
<feature type="transmembrane region" description="Helical" evidence="10">
    <location>
        <begin position="330"/>
        <end position="347"/>
    </location>
</feature>
<keyword evidence="10" id="KW-0812">Transmembrane</keyword>
<keyword evidence="7" id="KW-0594">Phospholipid biosynthesis</keyword>
<dbReference type="PANTHER" id="PTHR47101:SF1">
    <property type="entry name" value="PHOSPHATIDATE CYTIDYLYLTRANSFERASE 4, CHLOROPLASTIC"/>
    <property type="match status" value="1"/>
</dbReference>
<keyword evidence="12" id="KW-1185">Reference proteome</keyword>
<comment type="caution">
    <text evidence="11">The sequence shown here is derived from an EMBL/GenBank/DDBJ whole genome shotgun (WGS) entry which is preliminary data.</text>
</comment>
<feature type="transmembrane region" description="Helical" evidence="10">
    <location>
        <begin position="216"/>
        <end position="237"/>
    </location>
</feature>
<feature type="transmembrane region" description="Helical" evidence="10">
    <location>
        <begin position="305"/>
        <end position="324"/>
    </location>
</feature>
<reference evidence="11" key="1">
    <citation type="submission" date="2021-01" db="EMBL/GenBank/DDBJ databases">
        <title>Adiantum capillus-veneris genome.</title>
        <authorList>
            <person name="Fang Y."/>
            <person name="Liao Q."/>
        </authorList>
    </citation>
    <scope>NUCLEOTIDE SEQUENCE</scope>
    <source>
        <strain evidence="11">H3</strain>
        <tissue evidence="11">Leaf</tissue>
    </source>
</reference>
<dbReference type="AlphaFoldDB" id="A0A9D4UPS4"/>
<keyword evidence="6" id="KW-0548">Nucleotidyltransferase</keyword>
<feature type="transmembrane region" description="Helical" evidence="10">
    <location>
        <begin position="261"/>
        <end position="284"/>
    </location>
</feature>
<comment type="pathway">
    <text evidence="2">Phospholipid metabolism; CDP-diacylglycerol biosynthesis; CDP-diacylglycerol from sn-glycerol 3-phosphate: step 3/3.</text>
</comment>
<evidence type="ECO:0000256" key="6">
    <source>
        <dbReference type="ARBA" id="ARBA00022695"/>
    </source>
</evidence>
<evidence type="ECO:0000313" key="12">
    <source>
        <dbReference type="Proteomes" id="UP000886520"/>
    </source>
</evidence>
<dbReference type="Pfam" id="PF01148">
    <property type="entry name" value="CTP_transf_1"/>
    <property type="match status" value="1"/>
</dbReference>
<dbReference type="EMBL" id="JABFUD020000013">
    <property type="protein sequence ID" value="KAI5071579.1"/>
    <property type="molecule type" value="Genomic_DNA"/>
</dbReference>
<evidence type="ECO:0000256" key="5">
    <source>
        <dbReference type="ARBA" id="ARBA00022516"/>
    </source>
</evidence>
<accession>A0A9D4UPS4</accession>
<comment type="catalytic activity">
    <reaction evidence="1">
        <text>a 1,2-diacyl-sn-glycero-3-phosphate + CTP + H(+) = a CDP-1,2-diacyl-sn-glycerol + diphosphate</text>
        <dbReference type="Rhea" id="RHEA:16229"/>
        <dbReference type="ChEBI" id="CHEBI:15378"/>
        <dbReference type="ChEBI" id="CHEBI:33019"/>
        <dbReference type="ChEBI" id="CHEBI:37563"/>
        <dbReference type="ChEBI" id="CHEBI:58332"/>
        <dbReference type="ChEBI" id="CHEBI:58608"/>
        <dbReference type="EC" id="2.7.7.41"/>
    </reaction>
</comment>
<keyword evidence="8" id="KW-1208">Phospholipid metabolism</keyword>
<comment type="pathway">
    <text evidence="3">Lipid metabolism.</text>
</comment>
<evidence type="ECO:0000256" key="3">
    <source>
        <dbReference type="ARBA" id="ARBA00005189"/>
    </source>
</evidence>
<protein>
    <recommendedName>
        <fullName evidence="4">phosphatidate cytidylyltransferase</fullName>
        <ecNumber evidence="4">2.7.7.41</ecNumber>
    </recommendedName>
</protein>
<gene>
    <name evidence="11" type="ORF">GOP47_0013830</name>
</gene>